<name>A0A381WGP7_9ZZZZ</name>
<protein>
    <submittedName>
        <fullName evidence="1">Uncharacterized protein</fullName>
    </submittedName>
</protein>
<organism evidence="1">
    <name type="scientific">marine metagenome</name>
    <dbReference type="NCBI Taxonomy" id="408172"/>
    <lineage>
        <taxon>unclassified sequences</taxon>
        <taxon>metagenomes</taxon>
        <taxon>ecological metagenomes</taxon>
    </lineage>
</organism>
<dbReference type="AlphaFoldDB" id="A0A381WGP7"/>
<evidence type="ECO:0000313" key="1">
    <source>
        <dbReference type="EMBL" id="SVA51700.1"/>
    </source>
</evidence>
<dbReference type="EMBL" id="UINC01011760">
    <property type="protein sequence ID" value="SVA51700.1"/>
    <property type="molecule type" value="Genomic_DNA"/>
</dbReference>
<accession>A0A381WGP7</accession>
<sequence>MLDFLKSRVRSVSSKKPLMMDFLKILLASVISMCN</sequence>
<gene>
    <name evidence="1" type="ORF">METZ01_LOCUS104554</name>
</gene>
<proteinExistence type="predicted"/>
<reference evidence="1" key="1">
    <citation type="submission" date="2018-05" db="EMBL/GenBank/DDBJ databases">
        <authorList>
            <person name="Lanie J.A."/>
            <person name="Ng W.-L."/>
            <person name="Kazmierczak K.M."/>
            <person name="Andrzejewski T.M."/>
            <person name="Davidsen T.M."/>
            <person name="Wayne K.J."/>
            <person name="Tettelin H."/>
            <person name="Glass J.I."/>
            <person name="Rusch D."/>
            <person name="Podicherti R."/>
            <person name="Tsui H.-C.T."/>
            <person name="Winkler M.E."/>
        </authorList>
    </citation>
    <scope>NUCLEOTIDE SEQUENCE</scope>
</reference>